<protein>
    <submittedName>
        <fullName evidence="1">Uncharacterized protein</fullName>
    </submittedName>
</protein>
<dbReference type="Proteomes" id="UP000199695">
    <property type="component" value="Unassembled WGS sequence"/>
</dbReference>
<gene>
    <name evidence="1" type="ORF">SAMN05444955_1373</name>
</gene>
<organism evidence="1 2">
    <name type="scientific">Lihuaxuella thermophila</name>
    <dbReference type="NCBI Taxonomy" id="1173111"/>
    <lineage>
        <taxon>Bacteria</taxon>
        <taxon>Bacillati</taxon>
        <taxon>Bacillota</taxon>
        <taxon>Bacilli</taxon>
        <taxon>Bacillales</taxon>
        <taxon>Thermoactinomycetaceae</taxon>
        <taxon>Lihuaxuella</taxon>
    </lineage>
</organism>
<proteinExistence type="predicted"/>
<keyword evidence="2" id="KW-1185">Reference proteome</keyword>
<dbReference type="AlphaFoldDB" id="A0A1H8JQP3"/>
<evidence type="ECO:0000313" key="2">
    <source>
        <dbReference type="Proteomes" id="UP000199695"/>
    </source>
</evidence>
<sequence>MGKWVSYMSRAKSSEVSFSFLVDKPVHELRPGDLVRLRNGKAGKIVDSFCVHGRRVFVTDQFGRIFDYELSEVK</sequence>
<dbReference type="EMBL" id="FOCQ01000037">
    <property type="protein sequence ID" value="SEN82881.1"/>
    <property type="molecule type" value="Genomic_DNA"/>
</dbReference>
<evidence type="ECO:0000313" key="1">
    <source>
        <dbReference type="EMBL" id="SEN82881.1"/>
    </source>
</evidence>
<name>A0A1H8JQP3_9BACL</name>
<accession>A0A1H8JQP3</accession>
<dbReference type="STRING" id="1173111.SAMN05444955_1373"/>
<reference evidence="1 2" key="1">
    <citation type="submission" date="2016-10" db="EMBL/GenBank/DDBJ databases">
        <authorList>
            <person name="de Groot N.N."/>
        </authorList>
    </citation>
    <scope>NUCLEOTIDE SEQUENCE [LARGE SCALE GENOMIC DNA]</scope>
    <source>
        <strain evidence="1 2">DSM 46701</strain>
    </source>
</reference>